<gene>
    <name evidence="7" type="primary">Sox2-L</name>
    <name evidence="7" type="ORF">Hamer_G003766</name>
</gene>
<feature type="compositionally biased region" description="Polar residues" evidence="5">
    <location>
        <begin position="208"/>
        <end position="223"/>
    </location>
</feature>
<dbReference type="SUPFAM" id="SSF47095">
    <property type="entry name" value="HMG-box"/>
    <property type="match status" value="1"/>
</dbReference>
<evidence type="ECO:0000313" key="8">
    <source>
        <dbReference type="Proteomes" id="UP000747542"/>
    </source>
</evidence>
<feature type="region of interest" description="Disordered" evidence="5">
    <location>
        <begin position="327"/>
        <end position="363"/>
    </location>
</feature>
<organism evidence="7 8">
    <name type="scientific">Homarus americanus</name>
    <name type="common">American lobster</name>
    <dbReference type="NCBI Taxonomy" id="6706"/>
    <lineage>
        <taxon>Eukaryota</taxon>
        <taxon>Metazoa</taxon>
        <taxon>Ecdysozoa</taxon>
        <taxon>Arthropoda</taxon>
        <taxon>Crustacea</taxon>
        <taxon>Multicrustacea</taxon>
        <taxon>Malacostraca</taxon>
        <taxon>Eumalacostraca</taxon>
        <taxon>Eucarida</taxon>
        <taxon>Decapoda</taxon>
        <taxon>Pleocyemata</taxon>
        <taxon>Astacidea</taxon>
        <taxon>Nephropoidea</taxon>
        <taxon>Nephropidae</taxon>
        <taxon>Homarus</taxon>
    </lineage>
</organism>
<feature type="compositionally biased region" description="Low complexity" evidence="5">
    <location>
        <begin position="177"/>
        <end position="206"/>
    </location>
</feature>
<evidence type="ECO:0000256" key="5">
    <source>
        <dbReference type="SAM" id="MobiDB-lite"/>
    </source>
</evidence>
<evidence type="ECO:0000256" key="1">
    <source>
        <dbReference type="ARBA" id="ARBA00004123"/>
    </source>
</evidence>
<dbReference type="FunFam" id="1.10.30.10:FF:000002">
    <property type="entry name" value="transcription factor Sox-2"/>
    <property type="match status" value="1"/>
</dbReference>
<feature type="region of interest" description="Disordered" evidence="5">
    <location>
        <begin position="141"/>
        <end position="267"/>
    </location>
</feature>
<comment type="subcellular location">
    <subcellularLocation>
        <location evidence="1">Nucleus</location>
    </subcellularLocation>
</comment>
<comment type="caution">
    <text evidence="7">The sequence shown here is derived from an EMBL/GenBank/DDBJ whole genome shotgun (WGS) entry which is preliminary data.</text>
</comment>
<keyword evidence="2 4" id="KW-0238">DNA-binding</keyword>
<feature type="domain" description="HMG box" evidence="6">
    <location>
        <begin position="263"/>
        <end position="331"/>
    </location>
</feature>
<dbReference type="InterPro" id="IPR050140">
    <property type="entry name" value="SRY-related_HMG-box_TF-like"/>
</dbReference>
<dbReference type="GO" id="GO:0000978">
    <property type="term" value="F:RNA polymerase II cis-regulatory region sequence-specific DNA binding"/>
    <property type="evidence" value="ECO:0007669"/>
    <property type="project" value="TreeGrafter"/>
</dbReference>
<evidence type="ECO:0000256" key="3">
    <source>
        <dbReference type="ARBA" id="ARBA00023242"/>
    </source>
</evidence>
<dbReference type="GO" id="GO:0030154">
    <property type="term" value="P:cell differentiation"/>
    <property type="evidence" value="ECO:0007669"/>
    <property type="project" value="TreeGrafter"/>
</dbReference>
<dbReference type="Gene3D" id="1.10.30.10">
    <property type="entry name" value="High mobility group box domain"/>
    <property type="match status" value="1"/>
</dbReference>
<dbReference type="Pfam" id="PF00505">
    <property type="entry name" value="HMG_box"/>
    <property type="match status" value="1"/>
</dbReference>
<sequence length="363" mass="39580">MDGERTCIERALLCHSCDPGYSSDNTVNSVEWRQQVVLYLLTIPASLCNASNTCAGLEPRVNSVLTPLRRATKEVTIAGVTSYSALASGAEQITAVEGARSVWERRWRSSGRHDPISYKEPREAATLEYYSSAALKPSSMLTLDPPDLKGGSLHSPHLPPHTSHSHSVPHAHHNSHSHTYSLSHHSSLTSLNSSLSSSLSTPSLASVGSMSAHSPPQTHVPTPTNNNNTSTNNNNNGSNNSTSNSSSNSKSSASSSNAAAERVKRPMNAFMVWSRGQRRKMAQENPKMHNSEISKRLGAEWKLLSETEKRPFIDEAKRLRAVHMKEHPDYKYRYSPNPSHETPSVASPSSPPTGPTTVLSHHQ</sequence>
<dbReference type="CDD" id="cd01388">
    <property type="entry name" value="HMG-box_SoxB"/>
    <property type="match status" value="1"/>
</dbReference>
<proteinExistence type="predicted"/>
<feature type="compositionally biased region" description="Low complexity" evidence="5">
    <location>
        <begin position="152"/>
        <end position="162"/>
    </location>
</feature>
<keyword evidence="8" id="KW-1185">Reference proteome</keyword>
<dbReference type="GO" id="GO:0005634">
    <property type="term" value="C:nucleus"/>
    <property type="evidence" value="ECO:0007669"/>
    <property type="project" value="UniProtKB-SubCell"/>
</dbReference>
<dbReference type="GO" id="GO:0001228">
    <property type="term" value="F:DNA-binding transcription activator activity, RNA polymerase II-specific"/>
    <property type="evidence" value="ECO:0007669"/>
    <property type="project" value="TreeGrafter"/>
</dbReference>
<dbReference type="AlphaFoldDB" id="A0A8J5NDY7"/>
<evidence type="ECO:0000256" key="4">
    <source>
        <dbReference type="PROSITE-ProRule" id="PRU00267"/>
    </source>
</evidence>
<dbReference type="PANTHER" id="PTHR10270:SF324">
    <property type="entry name" value="SOX DOMAIN-CONTAINING PROTEIN DICHAETE-RELATED"/>
    <property type="match status" value="1"/>
</dbReference>
<dbReference type="InterPro" id="IPR009071">
    <property type="entry name" value="HMG_box_dom"/>
</dbReference>
<feature type="compositionally biased region" description="Basic residues" evidence="5">
    <location>
        <begin position="163"/>
        <end position="176"/>
    </location>
</feature>
<accession>A0A8J5NDY7</accession>
<evidence type="ECO:0000256" key="2">
    <source>
        <dbReference type="ARBA" id="ARBA00023125"/>
    </source>
</evidence>
<feature type="compositionally biased region" description="Low complexity" evidence="5">
    <location>
        <begin position="224"/>
        <end position="260"/>
    </location>
</feature>
<reference evidence="7" key="1">
    <citation type="journal article" date="2021" name="Sci. Adv.">
        <title>The American lobster genome reveals insights on longevity, neural, and immune adaptations.</title>
        <authorList>
            <person name="Polinski J.M."/>
            <person name="Zimin A.V."/>
            <person name="Clark K.F."/>
            <person name="Kohn A.B."/>
            <person name="Sadowski N."/>
            <person name="Timp W."/>
            <person name="Ptitsyn A."/>
            <person name="Khanna P."/>
            <person name="Romanova D.Y."/>
            <person name="Williams P."/>
            <person name="Greenwood S.J."/>
            <person name="Moroz L.L."/>
            <person name="Walt D.R."/>
            <person name="Bodnar A.G."/>
        </authorList>
    </citation>
    <scope>NUCLEOTIDE SEQUENCE</scope>
    <source>
        <strain evidence="7">GMGI-L3</strain>
    </source>
</reference>
<evidence type="ECO:0000313" key="7">
    <source>
        <dbReference type="EMBL" id="KAG7178017.1"/>
    </source>
</evidence>
<dbReference type="PANTHER" id="PTHR10270">
    <property type="entry name" value="SOX TRANSCRIPTION FACTOR"/>
    <property type="match status" value="1"/>
</dbReference>
<name>A0A8J5NDY7_HOMAM</name>
<dbReference type="Proteomes" id="UP000747542">
    <property type="component" value="Unassembled WGS sequence"/>
</dbReference>
<dbReference type="PROSITE" id="PS50118">
    <property type="entry name" value="HMG_BOX_2"/>
    <property type="match status" value="1"/>
</dbReference>
<keyword evidence="3 4" id="KW-0539">Nucleus</keyword>
<feature type="DNA-binding region" description="HMG box" evidence="4">
    <location>
        <begin position="263"/>
        <end position="331"/>
    </location>
</feature>
<dbReference type="EMBL" id="JAHLQT010000697">
    <property type="protein sequence ID" value="KAG7178017.1"/>
    <property type="molecule type" value="Genomic_DNA"/>
</dbReference>
<dbReference type="InterPro" id="IPR036910">
    <property type="entry name" value="HMG_box_dom_sf"/>
</dbReference>
<protein>
    <submittedName>
        <fullName evidence="7">Transcription factor SOX-2-like</fullName>
    </submittedName>
</protein>
<evidence type="ECO:0000259" key="6">
    <source>
        <dbReference type="PROSITE" id="PS50118"/>
    </source>
</evidence>
<dbReference type="SMART" id="SM00398">
    <property type="entry name" value="HMG"/>
    <property type="match status" value="1"/>
</dbReference>